<sequence length="148" mass="17471">MMYFIFLYLICHLVIVTIMDRHSHFGYSYKVAKIYGFKSYFVALFYSYILDPKYMILSLILQKEANIDTISKIEFVCRRFLNSDDKCSVKFHSDKVIFVYNNVFTCGIELNQVLGIVDISWNHNVIMHPRTIKLIEACKIKVDSDTKR</sequence>
<keyword evidence="3" id="KW-1185">Reference proteome</keyword>
<evidence type="ECO:0000313" key="3">
    <source>
        <dbReference type="Proteomes" id="UP000007524"/>
    </source>
</evidence>
<keyword evidence="1" id="KW-1133">Transmembrane helix</keyword>
<keyword evidence="1" id="KW-0812">Transmembrane</keyword>
<evidence type="ECO:0000256" key="1">
    <source>
        <dbReference type="SAM" id="Phobius"/>
    </source>
</evidence>
<gene>
    <name evidence="2" type="ORF">RaK2_00237</name>
</gene>
<organism evidence="2 3">
    <name type="scientific">Klebsiella phage vB_KleM_RaK2</name>
    <dbReference type="NCBI Taxonomy" id="1147094"/>
    <lineage>
        <taxon>Viruses</taxon>
        <taxon>Duplodnaviria</taxon>
        <taxon>Heunggongvirae</taxon>
        <taxon>Uroviricota</taxon>
        <taxon>Caudoviricetes</taxon>
        <taxon>Alcyoneusvirus</taxon>
        <taxon>Alcyoneusvirus RaK2</taxon>
    </lineage>
</organism>
<dbReference type="EMBL" id="JQ513383">
    <property type="protein sequence ID" value="AFA44510.1"/>
    <property type="molecule type" value="Genomic_DNA"/>
</dbReference>
<dbReference type="GeneID" id="14012825"/>
<dbReference type="Proteomes" id="UP000007524">
    <property type="component" value="Segment"/>
</dbReference>
<protein>
    <submittedName>
        <fullName evidence="2">Uncharacterized protein</fullName>
    </submittedName>
</protein>
<keyword evidence="1" id="KW-0472">Membrane</keyword>
<feature type="transmembrane region" description="Helical" evidence="1">
    <location>
        <begin position="32"/>
        <end position="50"/>
    </location>
</feature>
<reference evidence="2 3" key="1">
    <citation type="journal article" date="2012" name="J. Virol.">
        <title>Genome of Klebsiella sp.-Infecting Bacteriophage vB_KleM_RaK2.</title>
        <authorList>
            <person name="Simoliunas E."/>
            <person name="Kaliniene L."/>
            <person name="Truncaite L."/>
            <person name="Klausa V."/>
            <person name="Zajanckauskaite A."/>
            <person name="Meskys R."/>
        </authorList>
    </citation>
    <scope>NUCLEOTIDE SEQUENCE [LARGE SCALE GENOMIC DNA]</scope>
</reference>
<dbReference type="RefSeq" id="YP_007007392.1">
    <property type="nucleotide sequence ID" value="NC_019526.1"/>
</dbReference>
<name>H6X444_9CAUD</name>
<dbReference type="KEGG" id="vg:14012825"/>
<accession>H6X444</accession>
<evidence type="ECO:0000313" key="2">
    <source>
        <dbReference type="EMBL" id="AFA44510.1"/>
    </source>
</evidence>
<proteinExistence type="predicted"/>